<organism evidence="4 5">
    <name type="scientific">Endozoicomonas elysicola</name>
    <dbReference type="NCBI Taxonomy" id="305900"/>
    <lineage>
        <taxon>Bacteria</taxon>
        <taxon>Pseudomonadati</taxon>
        <taxon>Pseudomonadota</taxon>
        <taxon>Gammaproteobacteria</taxon>
        <taxon>Oceanospirillales</taxon>
        <taxon>Endozoicomonadaceae</taxon>
        <taxon>Endozoicomonas</taxon>
    </lineage>
</organism>
<dbReference type="PANTHER" id="PTHR43656:SF2">
    <property type="entry name" value="BINDING OXIDOREDUCTASE, PUTATIVE (AFU_ORTHOLOGUE AFUA_2G08260)-RELATED"/>
    <property type="match status" value="1"/>
</dbReference>
<dbReference type="EMBL" id="JOJP01000001">
    <property type="protein sequence ID" value="KEI71738.1"/>
    <property type="molecule type" value="Genomic_DNA"/>
</dbReference>
<gene>
    <name evidence="4" type="ORF">GV64_14200</name>
</gene>
<dbReference type="SUPFAM" id="SSF51395">
    <property type="entry name" value="FMN-linked oxidoreductases"/>
    <property type="match status" value="1"/>
</dbReference>
<dbReference type="PANTHER" id="PTHR43656">
    <property type="entry name" value="BINDING OXIDOREDUCTASE, PUTATIVE (AFU_ORTHOLOGUE AFUA_2G08260)-RELATED"/>
    <property type="match status" value="1"/>
</dbReference>
<sequence length="406" mass="44852">MSQLLQKAFSPAKLGTLELRNRIIKAATFEGKTPDGIPGEALHKFHRQFCDGGVGMTTIGYCTTDPDGRVNDQMMYMGDYVRKPLGDMLADLKSTGARVSGQMAHCGHFSKNRKLQRLKRPKGPTAMVNPLGLTVGKPWSDAMTEKDIDYMVSTYYEAGLMMKEIGFDAIEIHFGHGYGLSQFISPKTNKRTDRYGGSLENRMRLPLRALEAVRKAVGDDFPILGKMGLTDAVRGGLSRDEAIEVAAHLDKGGIDALITSGGTSSYNVMHMFRGDSIAEGMAESQTNPIMKAAFKFMGPKMFKEYPYEELYFLEGCKRVRDRVKNAQLVYIGGCHTMESLETVMAEGIDFVQIGRALIKDPDYVKNAMVQQSNYVNGCTHCNRCVTTIEVPGGVHCPLNIKQEQVA</sequence>
<evidence type="ECO:0000256" key="2">
    <source>
        <dbReference type="ARBA" id="ARBA00023002"/>
    </source>
</evidence>
<dbReference type="InterPro" id="IPR013785">
    <property type="entry name" value="Aldolase_TIM"/>
</dbReference>
<evidence type="ECO:0000256" key="1">
    <source>
        <dbReference type="ARBA" id="ARBA00022630"/>
    </source>
</evidence>
<proteinExistence type="predicted"/>
<reference evidence="4 5" key="1">
    <citation type="submission" date="2014-06" db="EMBL/GenBank/DDBJ databases">
        <title>Whole Genome Sequences of Three Symbiotic Endozoicomonas Bacteria.</title>
        <authorList>
            <person name="Neave M.J."/>
            <person name="Apprill A."/>
            <person name="Voolstra C.R."/>
        </authorList>
    </citation>
    <scope>NUCLEOTIDE SEQUENCE [LARGE SCALE GENOMIC DNA]</scope>
    <source>
        <strain evidence="4 5">DSM 22380</strain>
    </source>
</reference>
<evidence type="ECO:0000259" key="3">
    <source>
        <dbReference type="Pfam" id="PF00724"/>
    </source>
</evidence>
<evidence type="ECO:0000313" key="4">
    <source>
        <dbReference type="EMBL" id="KEI71738.1"/>
    </source>
</evidence>
<keyword evidence="2" id="KW-0560">Oxidoreductase</keyword>
<dbReference type="eggNOG" id="COG1902">
    <property type="taxonomic scope" value="Bacteria"/>
</dbReference>
<dbReference type="RefSeq" id="WP_020583445.1">
    <property type="nucleotide sequence ID" value="NZ_JOJP01000001.1"/>
</dbReference>
<evidence type="ECO:0000313" key="5">
    <source>
        <dbReference type="Proteomes" id="UP000027997"/>
    </source>
</evidence>
<dbReference type="InterPro" id="IPR051799">
    <property type="entry name" value="NADH_flavin_oxidoreductase"/>
</dbReference>
<dbReference type="GO" id="GO:0016491">
    <property type="term" value="F:oxidoreductase activity"/>
    <property type="evidence" value="ECO:0007669"/>
    <property type="project" value="UniProtKB-KW"/>
</dbReference>
<comment type="caution">
    <text evidence="4">The sequence shown here is derived from an EMBL/GenBank/DDBJ whole genome shotgun (WGS) entry which is preliminary data.</text>
</comment>
<name>A0A081KC62_9GAMM</name>
<dbReference type="GO" id="GO:0010181">
    <property type="term" value="F:FMN binding"/>
    <property type="evidence" value="ECO:0007669"/>
    <property type="project" value="InterPro"/>
</dbReference>
<dbReference type="CDD" id="cd02803">
    <property type="entry name" value="OYE_like_FMN_family"/>
    <property type="match status" value="1"/>
</dbReference>
<accession>A0A081KC62</accession>
<feature type="domain" description="NADH:flavin oxidoreductase/NADH oxidase N-terminal" evidence="3">
    <location>
        <begin position="9"/>
        <end position="258"/>
    </location>
</feature>
<protein>
    <submittedName>
        <fullName evidence="4">Oxidoreductase</fullName>
    </submittedName>
</protein>
<dbReference type="InterPro" id="IPR001155">
    <property type="entry name" value="OxRdtase_FMN_N"/>
</dbReference>
<dbReference type="AlphaFoldDB" id="A0A081KC62"/>
<dbReference type="Gene3D" id="3.20.20.70">
    <property type="entry name" value="Aldolase class I"/>
    <property type="match status" value="1"/>
</dbReference>
<dbReference type="Pfam" id="PF00724">
    <property type="entry name" value="Oxidored_FMN"/>
    <property type="match status" value="1"/>
</dbReference>
<keyword evidence="1" id="KW-0285">Flavoprotein</keyword>
<dbReference type="Proteomes" id="UP000027997">
    <property type="component" value="Unassembled WGS sequence"/>
</dbReference>
<keyword evidence="5" id="KW-1185">Reference proteome</keyword>
<dbReference type="STRING" id="305900.GV64_14200"/>